<dbReference type="PROSITE" id="PS50005">
    <property type="entry name" value="TPR"/>
    <property type="match status" value="1"/>
</dbReference>
<accession>A0AAD6I7R2</accession>
<keyword evidence="1" id="KW-0677">Repeat</keyword>
<dbReference type="InterPro" id="IPR011990">
    <property type="entry name" value="TPR-like_helical_dom_sf"/>
</dbReference>
<dbReference type="Gene3D" id="1.25.40.10">
    <property type="entry name" value="Tetratricopeptide repeat domain"/>
    <property type="match status" value="2"/>
</dbReference>
<dbReference type="InterPro" id="IPR031350">
    <property type="entry name" value="Goodbye_dom"/>
</dbReference>
<keyword evidence="2" id="KW-0802">TPR repeat</keyword>
<reference evidence="6" key="1">
    <citation type="journal article" date="2023" name="IMA Fungus">
        <title>Comparative genomic study of the Penicillium genus elucidates a diverse pangenome and 15 lateral gene transfer events.</title>
        <authorList>
            <person name="Petersen C."/>
            <person name="Sorensen T."/>
            <person name="Nielsen M.R."/>
            <person name="Sondergaard T.E."/>
            <person name="Sorensen J.L."/>
            <person name="Fitzpatrick D.A."/>
            <person name="Frisvad J.C."/>
            <person name="Nielsen K.L."/>
        </authorList>
    </citation>
    <scope>NUCLEOTIDE SEQUENCE</scope>
    <source>
        <strain evidence="6">IBT 15450</strain>
    </source>
</reference>
<evidence type="ECO:0000313" key="7">
    <source>
        <dbReference type="Proteomes" id="UP001219568"/>
    </source>
</evidence>
<dbReference type="EMBL" id="JAQJZL010000010">
    <property type="protein sequence ID" value="KAJ6035435.1"/>
    <property type="molecule type" value="Genomic_DNA"/>
</dbReference>
<dbReference type="InterPro" id="IPR056884">
    <property type="entry name" value="NPHP3-like_N"/>
</dbReference>
<reference evidence="6" key="2">
    <citation type="submission" date="2023-01" db="EMBL/GenBank/DDBJ databases">
        <authorList>
            <person name="Petersen C."/>
        </authorList>
    </citation>
    <scope>NUCLEOTIDE SEQUENCE</scope>
    <source>
        <strain evidence="6">IBT 15450</strain>
    </source>
</reference>
<dbReference type="PANTHER" id="PTHR10039">
    <property type="entry name" value="AMELOGENIN"/>
    <property type="match status" value="1"/>
</dbReference>
<evidence type="ECO:0000256" key="3">
    <source>
        <dbReference type="SAM" id="Coils"/>
    </source>
</evidence>
<feature type="domain" description="Fungal STAND N-terminal Goodbye" evidence="4">
    <location>
        <begin position="58"/>
        <end position="161"/>
    </location>
</feature>
<dbReference type="SUPFAM" id="SSF48452">
    <property type="entry name" value="TPR-like"/>
    <property type="match status" value="1"/>
</dbReference>
<comment type="caution">
    <text evidence="6">The sequence shown here is derived from an EMBL/GenBank/DDBJ whole genome shotgun (WGS) entry which is preliminary data.</text>
</comment>
<feature type="repeat" description="TPR" evidence="2">
    <location>
        <begin position="1001"/>
        <end position="1034"/>
    </location>
</feature>
<dbReference type="SMART" id="SM00028">
    <property type="entry name" value="TPR"/>
    <property type="match status" value="2"/>
</dbReference>
<evidence type="ECO:0000259" key="4">
    <source>
        <dbReference type="Pfam" id="PF17109"/>
    </source>
</evidence>
<gene>
    <name evidence="6" type="ORF">N7460_009610</name>
</gene>
<keyword evidence="3" id="KW-0175">Coiled coil</keyword>
<evidence type="ECO:0000313" key="6">
    <source>
        <dbReference type="EMBL" id="KAJ6035435.1"/>
    </source>
</evidence>
<evidence type="ECO:0000259" key="5">
    <source>
        <dbReference type="Pfam" id="PF24883"/>
    </source>
</evidence>
<keyword evidence="7" id="KW-1185">Reference proteome</keyword>
<dbReference type="Pfam" id="PF17109">
    <property type="entry name" value="Goodbye"/>
    <property type="match status" value="1"/>
</dbReference>
<dbReference type="PANTHER" id="PTHR10039:SF17">
    <property type="entry name" value="FUNGAL STAND N-TERMINAL GOODBYE DOMAIN-CONTAINING PROTEIN-RELATED"/>
    <property type="match status" value="1"/>
</dbReference>
<dbReference type="Proteomes" id="UP001219568">
    <property type="component" value="Unassembled WGS sequence"/>
</dbReference>
<dbReference type="Pfam" id="PF24883">
    <property type="entry name" value="NPHP3_N"/>
    <property type="match status" value="1"/>
</dbReference>
<protein>
    <recommendedName>
        <fullName evidence="8">Fungal STAND N-terminal Goodbye domain-containing protein</fullName>
    </recommendedName>
</protein>
<feature type="coiled-coil region" evidence="3">
    <location>
        <begin position="965"/>
        <end position="999"/>
    </location>
</feature>
<feature type="domain" description="Nephrocystin 3-like N-terminal" evidence="5">
    <location>
        <begin position="311"/>
        <end position="480"/>
    </location>
</feature>
<dbReference type="PROSITE" id="PS50293">
    <property type="entry name" value="TPR_REGION"/>
    <property type="match status" value="1"/>
</dbReference>
<organism evidence="6 7">
    <name type="scientific">Penicillium canescens</name>
    <dbReference type="NCBI Taxonomy" id="5083"/>
    <lineage>
        <taxon>Eukaryota</taxon>
        <taxon>Fungi</taxon>
        <taxon>Dikarya</taxon>
        <taxon>Ascomycota</taxon>
        <taxon>Pezizomycotina</taxon>
        <taxon>Eurotiomycetes</taxon>
        <taxon>Eurotiomycetidae</taxon>
        <taxon>Eurotiales</taxon>
        <taxon>Aspergillaceae</taxon>
        <taxon>Penicillium</taxon>
    </lineage>
</organism>
<sequence length="1407" mass="160496">MATGVTTMQVATMQGAMAEPSPNQAPEGPDDMWTERLAREWKDMERRVQTLAELSRGTKYEENLQPGNVIQNLERVQAKSKQKANSTWGKIRESLNDTLTVIGKVGGMAADAASQVFGPAGQCYNAINFVISAWKGYIEAFEVLNGLLEDCAEFLNRLPSYSQGGMDANLCRVTSKTLGIFVDICGRALKLKTSRSSKIVMFAKIAFLDKGDFSDLRADMDKNTQREMLSGIAGAYKHSRIAAEGITATTAFFADSKAERLEKEQEQRDSQALMNALSFEKTPGTWNFVTQEPIETWKTINNKIHNRRVAGTGDWLLKDDLFKAWVKSGKEPLLAFVGEEGAGKSHLISAAISHLRTRGALPVSSKDGKSRRLVAFHYIDNAKPNARFYDLGKSIIWQFTASDASYKQSVAATCRNSYIEPKDVLHQLLLDNDEDLEKIDAVFFIVIHNLGDKRSIVDETFMKFLGELRSKSSAVRVLFSTTESTMEKLKMYGISCPTIVISEKNESDRRKYIAHRMDRMRVLSNTREQKVTDVRKMIQDSLCEKIKDSYHRINMDLDRLDPLETEEEIRESLHGAGRTLAQHVQDEIKNLNMTRTSKELAEINEIILWLDFAKERMSPEIMTAVLHVKNKGASLRPLQDRLKDKFRLFEINDDGFVDFRATDMSVRIQERRDVAQGQQKSIQAVSKNEVDIVNHFLRTVCPSDLLDKLELTKHFEKKLETGQEQICREDRLTGNFLIAKACVAVLAHDDPRLSVLREYAAAHLVHHMLETRRELISPDSLATFGFNLAKIFHDPKVIDNLLWVSTPYPALPPLLCNDKFLEEIYSWTKEPTVASKIDAERPTHWWKVDDSNDPKTLIEPSIRQMAVQCFLRESRAEVSVTAFNTIQVFCQQMGKCPDAVAELRQASSSEVEKWCQVALGKPLDTLWHTQMAMILRNHGAISDARERCHQALKLSPNNWRASLLLAKLVESRKEAIRVLEKLTKRFEENEKLREKYVEAFADIAYNLGHRYWDQNMFDEAIESYTKSIERDPSAYEHTFLIISRYSETEKWDKIWELLDKMSELDDAHLTLMVLAMSKNREFHTFHTILLRAMLETDKLEISILEMRYGNAIRIAKDQEDYTASFYLQHFYANALSALWPAPMTKVRDVLEDAVKDLTHTNLDLPRAFFLVGYRLGAIYLREAKKARADKGPDAAEKALKKLGDIVPEALMESQMRLPLSLFAARYHKINQDDESARASAHNTLRVAIELLSDKDSSNDLLAYQKILYAAIPFQDERNVNAALAMMKLETPFMMTCSCGCGHTWDTPENMWFCMDCIRVVLRSCCKDRIKDKKLPNSVCHESHIHFEVGPWNAEKMSQVKEGHVPYKGTVITMEEWRKKIIAKYELGKSIMDKYEAGKSGVRNALRH</sequence>
<evidence type="ECO:0000256" key="2">
    <source>
        <dbReference type="PROSITE-ProRule" id="PRU00339"/>
    </source>
</evidence>
<proteinExistence type="predicted"/>
<dbReference type="InterPro" id="IPR019734">
    <property type="entry name" value="TPR_rpt"/>
</dbReference>
<evidence type="ECO:0008006" key="8">
    <source>
        <dbReference type="Google" id="ProtNLM"/>
    </source>
</evidence>
<name>A0AAD6I7R2_PENCN</name>
<evidence type="ECO:0000256" key="1">
    <source>
        <dbReference type="ARBA" id="ARBA00022737"/>
    </source>
</evidence>